<gene>
    <name evidence="12" type="ORF">AYL99_01312</name>
</gene>
<evidence type="ECO:0000256" key="7">
    <source>
        <dbReference type="PROSITE-ProRule" id="PRU00175"/>
    </source>
</evidence>
<protein>
    <recommendedName>
        <fullName evidence="14">PNPLA domain-containing protein</fullName>
    </recommendedName>
</protein>
<dbReference type="PROSITE" id="PS50089">
    <property type="entry name" value="ZF_RING_2"/>
    <property type="match status" value="1"/>
</dbReference>
<feature type="short sequence motif" description="GXSXG" evidence="8">
    <location>
        <begin position="880"/>
        <end position="884"/>
    </location>
</feature>
<dbReference type="PANTHER" id="PTHR24185">
    <property type="entry name" value="CALCIUM-INDEPENDENT PHOSPHOLIPASE A2-GAMMA"/>
    <property type="match status" value="1"/>
</dbReference>
<evidence type="ECO:0000256" key="5">
    <source>
        <dbReference type="ARBA" id="ARBA00022963"/>
    </source>
</evidence>
<feature type="compositionally biased region" description="Polar residues" evidence="9">
    <location>
        <begin position="302"/>
        <end position="312"/>
    </location>
</feature>
<dbReference type="RefSeq" id="XP_018698707.1">
    <property type="nucleotide sequence ID" value="XM_018832828.1"/>
</dbReference>
<keyword evidence="13" id="KW-1185">Reference proteome</keyword>
<dbReference type="GO" id="GO:0046486">
    <property type="term" value="P:glycerolipid metabolic process"/>
    <property type="evidence" value="ECO:0007669"/>
    <property type="project" value="UniProtKB-ARBA"/>
</dbReference>
<keyword evidence="4" id="KW-0862">Zinc</keyword>
<dbReference type="Gene3D" id="3.40.1090.10">
    <property type="entry name" value="Cytosolic phospholipase A2 catalytic domain"/>
    <property type="match status" value="1"/>
</dbReference>
<dbReference type="GO" id="GO:0008270">
    <property type="term" value="F:zinc ion binding"/>
    <property type="evidence" value="ECO:0007669"/>
    <property type="project" value="UniProtKB-KW"/>
</dbReference>
<keyword evidence="6 8" id="KW-0443">Lipid metabolism</keyword>
<dbReference type="GO" id="GO:0016020">
    <property type="term" value="C:membrane"/>
    <property type="evidence" value="ECO:0007669"/>
    <property type="project" value="TreeGrafter"/>
</dbReference>
<dbReference type="EMBL" id="LVYI01000001">
    <property type="protein sequence ID" value="OAP65340.1"/>
    <property type="molecule type" value="Genomic_DNA"/>
</dbReference>
<feature type="active site" description="Proton acceptor" evidence="8">
    <location>
        <position position="1043"/>
    </location>
</feature>
<evidence type="ECO:0008006" key="14">
    <source>
        <dbReference type="Google" id="ProtNLM"/>
    </source>
</evidence>
<evidence type="ECO:0000256" key="9">
    <source>
        <dbReference type="SAM" id="MobiDB-lite"/>
    </source>
</evidence>
<organism evidence="12 13">
    <name type="scientific">Fonsecaea erecta</name>
    <dbReference type="NCBI Taxonomy" id="1367422"/>
    <lineage>
        <taxon>Eukaryota</taxon>
        <taxon>Fungi</taxon>
        <taxon>Dikarya</taxon>
        <taxon>Ascomycota</taxon>
        <taxon>Pezizomycotina</taxon>
        <taxon>Eurotiomycetes</taxon>
        <taxon>Chaetothyriomycetidae</taxon>
        <taxon>Chaetothyriales</taxon>
        <taxon>Herpotrichiellaceae</taxon>
        <taxon>Fonsecaea</taxon>
    </lineage>
</organism>
<dbReference type="Pfam" id="PF01734">
    <property type="entry name" value="Patatin"/>
    <property type="match status" value="1"/>
</dbReference>
<feature type="region of interest" description="Disordered" evidence="9">
    <location>
        <begin position="294"/>
        <end position="313"/>
    </location>
</feature>
<evidence type="ECO:0000313" key="13">
    <source>
        <dbReference type="Proteomes" id="UP000078343"/>
    </source>
</evidence>
<evidence type="ECO:0000256" key="4">
    <source>
        <dbReference type="ARBA" id="ARBA00022833"/>
    </source>
</evidence>
<comment type="caution">
    <text evidence="12">The sequence shown here is derived from an EMBL/GenBank/DDBJ whole genome shotgun (WGS) entry which is preliminary data.</text>
</comment>
<accession>A0A178ZZM4</accession>
<dbReference type="InterPro" id="IPR002641">
    <property type="entry name" value="PNPLA_dom"/>
</dbReference>
<keyword evidence="3 8" id="KW-0378">Hydrolase</keyword>
<evidence type="ECO:0000256" key="1">
    <source>
        <dbReference type="ARBA" id="ARBA00022723"/>
    </source>
</evidence>
<keyword evidence="2 7" id="KW-0863">Zinc-finger</keyword>
<evidence type="ECO:0000259" key="11">
    <source>
        <dbReference type="PROSITE" id="PS51635"/>
    </source>
</evidence>
<keyword evidence="1" id="KW-0479">Metal-binding</keyword>
<dbReference type="CDD" id="cd07199">
    <property type="entry name" value="Pat17_PNPLA8_PNPLA9_like"/>
    <property type="match status" value="1"/>
</dbReference>
<dbReference type="InterPro" id="IPR016035">
    <property type="entry name" value="Acyl_Trfase/lysoPLipase"/>
</dbReference>
<dbReference type="PROSITE" id="PS00518">
    <property type="entry name" value="ZF_RING_1"/>
    <property type="match status" value="1"/>
</dbReference>
<evidence type="ECO:0000256" key="6">
    <source>
        <dbReference type="ARBA" id="ARBA00023098"/>
    </source>
</evidence>
<evidence type="ECO:0000259" key="10">
    <source>
        <dbReference type="PROSITE" id="PS50089"/>
    </source>
</evidence>
<feature type="active site" description="Nucleophile" evidence="8">
    <location>
        <position position="882"/>
    </location>
</feature>
<dbReference type="GO" id="GO:0019369">
    <property type="term" value="P:arachidonate metabolic process"/>
    <property type="evidence" value="ECO:0007669"/>
    <property type="project" value="TreeGrafter"/>
</dbReference>
<dbReference type="SUPFAM" id="SSF52540">
    <property type="entry name" value="P-loop containing nucleoside triphosphate hydrolases"/>
    <property type="match status" value="1"/>
</dbReference>
<feature type="short sequence motif" description="DGA/G" evidence="8">
    <location>
        <begin position="1043"/>
        <end position="1045"/>
    </location>
</feature>
<evidence type="ECO:0000256" key="3">
    <source>
        <dbReference type="ARBA" id="ARBA00022801"/>
    </source>
</evidence>
<name>A0A178ZZM4_9EURO</name>
<dbReference type="InterPro" id="IPR001841">
    <property type="entry name" value="Znf_RING"/>
</dbReference>
<dbReference type="PROSITE" id="PS51635">
    <property type="entry name" value="PNPLA"/>
    <property type="match status" value="1"/>
</dbReference>
<sequence>MAYHIPGAFPLSDSNTHELPEDSLGGISVGHDDSLVIGLQTKRTELAPALHSQASVAEPQATEEDLSVRLFSEPAFRTIILRPQHMRQGLPRAGSSPETLPELSAEEVAALCLASNMTENSNLTVELSRDQGTDSNSVSNNLSDKCQACKDYRDDVSQCNICRLNYCDPCWDQQIVHREMPLIYDEGSDYVPHEKTNLRLTRKVQRALRPRRLPEADKSLHQQDAGTMWFGMYHAEHEIKFLDGTRYEQIMAGYPPNKRTGLFPSLVSFVGNTGAGKSSLINLLITLNQPGSREYPKPVVGNPSNPQPTSSDVHLYQDPASADSQTPILFADSEGLCGGNNKPRSQVLQEEEDITIRAIVKVIYKKARRLFWLDQAATQPREYVVKNLYSRILYAFSDVVVFVMENAGMIEGVASQLLDWGAQAIEHTSNQAVRPHAIIVINKAESTLAQDLWDIHVATSWLFANVDTQLLTNPRFRTYLDKWRHTGRMSTKQLVEKYYSSVKVICIPGLTNGIGRMNLIEQQMLKLYTEISIAGTEVREFKREHRLLLNADQLNPYLQLAFEHFSSREGLSQPFDFVQASFLNAPISPDFSDNLLTLAVRLRSRLTAKASNRPKDVKLSSLIAELSLPAASAIMLDAARHDRLGKCETILPQYKSRFTQGLKKFLDQHWLCEFGDCQINKVSHHSGHKDASNKQIGAEKGVRQEYHCEKTEAQCLRDFESEVQRHLEQLLDWSSSSLSDRFSRARAVVVHKEKLRQFYKRYESNFGTVFCDNIGCLCCLMSSASHCLECKHVVCTDCVKDFGVAINATTVEMSDCPMHETQPWIHKPLIRFKPPAAGLRLLSLDGGGIRGIVQLVLLQQLEKHLGGRIPIQSFFDLVVGTSVGGIIGAALNVRGWSTDRSVAEFKTLCRKAFTPRFPNFIAVNPNGMFSFLRKWTHVYDTEALEDALKDAFTSADTLFGHPTYRVFDSKLAITAASNGGGAFVFGTYNRPENTDRRRTSYTWMRARQFDKEIKIWEAARASSAAPTWFESFAHRASQRKFVDGGIYFNNPVHVADQEREFLWPNSRADLILSVGTGMNKEVQDKVEQGVKAQPDLDGIPEVNESWWPFSQNQIFILGQIAIDKINSSLDSENTWNEFRAAYGAAALDPCVRLNIPLDPLPELDEVGKLEDLRLAAQRYWNRAAPFARLERLANRLLATCFYLDVQGTGEQRDGTFVVTGRILCRFIPESPNRELQHLGQVLGDRKTTSPNSPHQFPHFKSLERGRPSTMQYHPLGDEAVTRMKERNQFSLAEEFLTLRLSSSIAMAEILLCFSNQEEFPISGFPQAL</sequence>
<dbReference type="GeneID" id="30005482"/>
<evidence type="ECO:0000313" key="12">
    <source>
        <dbReference type="EMBL" id="OAP65340.1"/>
    </source>
</evidence>
<dbReference type="InterPro" id="IPR017907">
    <property type="entry name" value="Znf_RING_CS"/>
</dbReference>
<dbReference type="PANTHER" id="PTHR24185:SF1">
    <property type="entry name" value="CALCIUM-INDEPENDENT PHOSPHOLIPASE A2-GAMMA"/>
    <property type="match status" value="1"/>
</dbReference>
<keyword evidence="5 8" id="KW-0442">Lipid degradation</keyword>
<evidence type="ECO:0000256" key="8">
    <source>
        <dbReference type="PROSITE-ProRule" id="PRU01161"/>
    </source>
</evidence>
<feature type="domain" description="RING-type" evidence="10">
    <location>
        <begin position="776"/>
        <end position="820"/>
    </location>
</feature>
<dbReference type="GO" id="GO:0016042">
    <property type="term" value="P:lipid catabolic process"/>
    <property type="evidence" value="ECO:0007669"/>
    <property type="project" value="UniProtKB-UniRule"/>
</dbReference>
<dbReference type="OrthoDB" id="4106312at2759"/>
<proteinExistence type="predicted"/>
<dbReference type="InterPro" id="IPR027417">
    <property type="entry name" value="P-loop_NTPase"/>
</dbReference>
<dbReference type="STRING" id="1367422.A0A178ZZM4"/>
<dbReference type="Proteomes" id="UP000078343">
    <property type="component" value="Unassembled WGS sequence"/>
</dbReference>
<reference evidence="12 13" key="1">
    <citation type="submission" date="2016-04" db="EMBL/GenBank/DDBJ databases">
        <title>Draft genome of Fonsecaea erecta CBS 125763.</title>
        <authorList>
            <person name="Weiss V.A."/>
            <person name="Vicente V.A."/>
            <person name="Raittz R.T."/>
            <person name="Moreno L.F."/>
            <person name="De Souza E.M."/>
            <person name="Pedrosa F.O."/>
            <person name="Steffens M.B."/>
            <person name="Faoro H."/>
            <person name="Tadra-Sfeir M.Z."/>
            <person name="Najafzadeh M.J."/>
            <person name="Felipe M.S."/>
            <person name="Teixeira M."/>
            <person name="Sun J."/>
            <person name="Xi L."/>
            <person name="Gomes R."/>
            <person name="De Azevedo C.M."/>
            <person name="Salgado C.G."/>
            <person name="Da Silva M.B."/>
            <person name="Nascimento M.F."/>
            <person name="Queiroz-Telles F."/>
            <person name="Attili D.S."/>
            <person name="Gorbushina A."/>
        </authorList>
    </citation>
    <scope>NUCLEOTIDE SEQUENCE [LARGE SCALE GENOMIC DNA]</scope>
    <source>
        <strain evidence="12 13">CBS 125763</strain>
    </source>
</reference>
<dbReference type="Gene3D" id="3.40.50.300">
    <property type="entry name" value="P-loop containing nucleotide triphosphate hydrolases"/>
    <property type="match status" value="1"/>
</dbReference>
<feature type="short sequence motif" description="GXGXXG" evidence="8">
    <location>
        <begin position="846"/>
        <end position="851"/>
    </location>
</feature>
<feature type="domain" description="PNPLA" evidence="11">
    <location>
        <begin position="842"/>
        <end position="1056"/>
    </location>
</feature>
<dbReference type="SUPFAM" id="SSF52151">
    <property type="entry name" value="FabD/lysophospholipase-like"/>
    <property type="match status" value="1"/>
</dbReference>
<dbReference type="GO" id="GO:0047499">
    <property type="term" value="F:calcium-independent phospholipase A2 activity"/>
    <property type="evidence" value="ECO:0007669"/>
    <property type="project" value="TreeGrafter"/>
</dbReference>
<evidence type="ECO:0000256" key="2">
    <source>
        <dbReference type="ARBA" id="ARBA00022771"/>
    </source>
</evidence>